<evidence type="ECO:0000259" key="15">
    <source>
        <dbReference type="Pfam" id="PF02096"/>
    </source>
</evidence>
<dbReference type="InterPro" id="IPR038221">
    <property type="entry name" value="YidC_periplasmic_sf"/>
</dbReference>
<dbReference type="InterPro" id="IPR001708">
    <property type="entry name" value="YidC/ALB3/OXA1/COX18"/>
</dbReference>
<dbReference type="eggNOG" id="COG0706">
    <property type="taxonomic scope" value="Bacteria"/>
</dbReference>
<keyword evidence="4 13" id="KW-0813">Transport</keyword>
<dbReference type="Pfam" id="PF14849">
    <property type="entry name" value="YidC_periplas"/>
    <property type="match status" value="1"/>
</dbReference>
<evidence type="ECO:0000313" key="17">
    <source>
        <dbReference type="EMBL" id="ELA09209.1"/>
    </source>
</evidence>
<dbReference type="InterPro" id="IPR028055">
    <property type="entry name" value="YidC/Oxa/ALB_C"/>
</dbReference>
<evidence type="ECO:0000256" key="3">
    <source>
        <dbReference type="ARBA" id="ARBA00015325"/>
    </source>
</evidence>
<dbReference type="GO" id="GO:0015031">
    <property type="term" value="P:protein transport"/>
    <property type="evidence" value="ECO:0007669"/>
    <property type="project" value="UniProtKB-KW"/>
</dbReference>
<dbReference type="NCBIfam" id="TIGR03593">
    <property type="entry name" value="yidC_nterm"/>
    <property type="match status" value="1"/>
</dbReference>
<evidence type="ECO:0000256" key="1">
    <source>
        <dbReference type="ARBA" id="ARBA00004429"/>
    </source>
</evidence>
<evidence type="ECO:0000256" key="9">
    <source>
        <dbReference type="ARBA" id="ARBA00023136"/>
    </source>
</evidence>
<comment type="similarity">
    <text evidence="2 13">Belongs to the OXA1/ALB3/YidC family. Type 1 subfamily.</text>
</comment>
<dbReference type="NCBIfam" id="NF002352">
    <property type="entry name" value="PRK01318.1-3"/>
    <property type="match status" value="1"/>
</dbReference>
<evidence type="ECO:0000256" key="11">
    <source>
        <dbReference type="ARBA" id="ARBA00033245"/>
    </source>
</evidence>
<evidence type="ECO:0000256" key="4">
    <source>
        <dbReference type="ARBA" id="ARBA00022448"/>
    </source>
</evidence>
<comment type="function">
    <text evidence="13">Required for the insertion and/or proper folding and/or complex formation of integral membrane proteins into the membrane. Involved in integration of membrane proteins that insert both dependently and independently of the Sec translocase complex, as well as at least some lipoproteins. Aids folding of multispanning membrane proteins.</text>
</comment>
<keyword evidence="5 13" id="KW-1003">Cell membrane</keyword>
<dbReference type="InterPro" id="IPR028053">
    <property type="entry name" value="Membr_insert_YidC_N"/>
</dbReference>
<dbReference type="PATRIC" id="fig|1230338.3.peg.514"/>
<keyword evidence="7 13" id="KW-0653">Protein transport</keyword>
<dbReference type="PANTHER" id="PTHR12428">
    <property type="entry name" value="OXA1"/>
    <property type="match status" value="1"/>
</dbReference>
<feature type="transmembrane region" description="Helical" evidence="13">
    <location>
        <begin position="511"/>
        <end position="536"/>
    </location>
</feature>
<comment type="caution">
    <text evidence="17">The sequence shown here is derived from an EMBL/GenBank/DDBJ whole genome shotgun (WGS) entry which is preliminary data.</text>
</comment>
<dbReference type="GO" id="GO:0051205">
    <property type="term" value="P:protein insertion into membrane"/>
    <property type="evidence" value="ECO:0007669"/>
    <property type="project" value="TreeGrafter"/>
</dbReference>
<evidence type="ECO:0000256" key="2">
    <source>
        <dbReference type="ARBA" id="ARBA00010527"/>
    </source>
</evidence>
<comment type="subunit">
    <text evidence="13">Interacts with the Sec translocase complex via SecD. Specifically interacts with transmembrane segments of nascent integral membrane proteins during membrane integration.</text>
</comment>
<dbReference type="NCBIfam" id="TIGR03592">
    <property type="entry name" value="yidC_oxa1_cterm"/>
    <property type="match status" value="1"/>
</dbReference>
<dbReference type="InterPro" id="IPR047196">
    <property type="entry name" value="YidC_ALB_C"/>
</dbReference>
<keyword evidence="9 13" id="KW-0472">Membrane</keyword>
<feature type="transmembrane region" description="Helical" evidence="13">
    <location>
        <begin position="478"/>
        <end position="499"/>
    </location>
</feature>
<evidence type="ECO:0000256" key="6">
    <source>
        <dbReference type="ARBA" id="ARBA00022692"/>
    </source>
</evidence>
<dbReference type="EMBL" id="ANIN01000001">
    <property type="protein sequence ID" value="ELA09209.1"/>
    <property type="molecule type" value="Genomic_DNA"/>
</dbReference>
<feature type="domain" description="Membrane insertase YidC N-terminal" evidence="16">
    <location>
        <begin position="86"/>
        <end position="361"/>
    </location>
</feature>
<dbReference type="Proteomes" id="UP000023795">
    <property type="component" value="Unassembled WGS sequence"/>
</dbReference>
<evidence type="ECO:0000256" key="12">
    <source>
        <dbReference type="ARBA" id="ARBA00033342"/>
    </source>
</evidence>
<evidence type="ECO:0000313" key="18">
    <source>
        <dbReference type="Proteomes" id="UP000023795"/>
    </source>
</evidence>
<feature type="transmembrane region" description="Helical" evidence="13">
    <location>
        <begin position="435"/>
        <end position="458"/>
    </location>
</feature>
<sequence length="566" mass="63566">MQKILRTLIIIAMLITSYLLILAWRDDYANVGSRTTTNVTHMTQSVSGNDVPNTQTATGANNSDVPVVATKGAPTVQSAVSDETLISVLTDKYDIRINPVGGDVVYTALRNYNDTLGNQQPFVLLENDANRVYVAQSGLIGRDGIDTTQGRAKYHSESQQYVMKETDSQLVIPLTYEKDGVIITKTYTFTKGQYPIAVSYNINNPTDKSWQGQLYAQLKRDGSSDPGLVDKGMMGLATYLGGAWGTPDNPYNKLKFGNFNDGELKGSSDKGWVGMIQHYFVSAWIPKDYVANFYSRETGKDHIIGFTSSPVEVANGKQLTLTSTLYAGPKVQENLKPLATGLDQTVDYGILWPISKFLFWILDSVHKVIGNWGWAIIILTLIVKIALMPIANKSYYSMAKMRAVAPRLQALKDEFGDDRMRMSQEMMKIYKEEQVNPMAGCLPIFLQMPIFLALYWVLVESVQLRHAPWILWIKDLSAMDPYFILPLLMGAAMFFQQALNPQPTDPMQAKVLKFMPIIFTVFMLFFPAGLVLYWTVNNVFSMTQQYIINKKVEKEQAKKETLKNLV</sequence>
<dbReference type="PRINTS" id="PR00701">
    <property type="entry name" value="60KDINNERMP"/>
</dbReference>
<evidence type="ECO:0000256" key="5">
    <source>
        <dbReference type="ARBA" id="ARBA00022475"/>
    </source>
</evidence>
<dbReference type="PANTHER" id="PTHR12428:SF65">
    <property type="entry name" value="CYTOCHROME C OXIDASE ASSEMBLY PROTEIN COX18, MITOCHONDRIAL"/>
    <property type="match status" value="1"/>
</dbReference>
<feature type="transmembrane region" description="Helical" evidence="13">
    <location>
        <begin position="372"/>
        <end position="392"/>
    </location>
</feature>
<evidence type="ECO:0000256" key="10">
    <source>
        <dbReference type="ARBA" id="ARBA00023186"/>
    </source>
</evidence>
<accession>L2F816</accession>
<dbReference type="OrthoDB" id="9780552at2"/>
<dbReference type="STRING" id="1230338.MOMA_02350"/>
<dbReference type="Gene3D" id="2.70.98.90">
    <property type="match status" value="1"/>
</dbReference>
<dbReference type="CDD" id="cd20070">
    <property type="entry name" value="5TM_YidC_Alb3"/>
    <property type="match status" value="1"/>
</dbReference>
<feature type="domain" description="Membrane insertase YidC/Oxa/ALB C-terminal" evidence="15">
    <location>
        <begin position="372"/>
        <end position="550"/>
    </location>
</feature>
<gene>
    <name evidence="13" type="primary">yidC</name>
    <name evidence="17" type="ORF">MOMA_02350</name>
</gene>
<dbReference type="GO" id="GO:0032977">
    <property type="term" value="F:membrane insertase activity"/>
    <property type="evidence" value="ECO:0007669"/>
    <property type="project" value="InterPro"/>
</dbReference>
<evidence type="ECO:0000256" key="7">
    <source>
        <dbReference type="ARBA" id="ARBA00022927"/>
    </source>
</evidence>
<feature type="transmembrane region" description="Helical" evidence="13">
    <location>
        <begin position="7"/>
        <end position="24"/>
    </location>
</feature>
<keyword evidence="18" id="KW-1185">Reference proteome</keyword>
<evidence type="ECO:0000256" key="8">
    <source>
        <dbReference type="ARBA" id="ARBA00022989"/>
    </source>
</evidence>
<protein>
    <recommendedName>
        <fullName evidence="3 13">Membrane protein insertase YidC</fullName>
    </recommendedName>
    <alternativeName>
        <fullName evidence="12 13">Foldase YidC</fullName>
    </alternativeName>
    <alternativeName>
        <fullName evidence="11 13">Membrane integrase YidC</fullName>
    </alternativeName>
    <alternativeName>
        <fullName evidence="13">Membrane protein YidC</fullName>
    </alternativeName>
</protein>
<dbReference type="AlphaFoldDB" id="L2F816"/>
<name>L2F816_9GAMM</name>
<evidence type="ECO:0000256" key="13">
    <source>
        <dbReference type="HAMAP-Rule" id="MF_01810"/>
    </source>
</evidence>
<keyword evidence="8 13" id="KW-1133">Transmembrane helix</keyword>
<dbReference type="CDD" id="cd19961">
    <property type="entry name" value="EcYidC-like_peri"/>
    <property type="match status" value="1"/>
</dbReference>
<feature type="region of interest" description="Disordered" evidence="14">
    <location>
        <begin position="43"/>
        <end position="64"/>
    </location>
</feature>
<evidence type="ECO:0000256" key="14">
    <source>
        <dbReference type="SAM" id="MobiDB-lite"/>
    </source>
</evidence>
<reference evidence="17 18" key="1">
    <citation type="journal article" date="2013" name="Genome Announc.">
        <title>Genome Sequence of Moraxella macacae 0408225, a Novel Bacterial Species Isolated from a Cynomolgus Macaque with Epistaxis.</title>
        <authorList>
            <person name="Ladner J.T."/>
            <person name="Whitehouse C.A."/>
            <person name="Koroleva G.I."/>
            <person name="Palacios G.F."/>
        </authorList>
    </citation>
    <scope>NUCLEOTIDE SEQUENCE [LARGE SCALE GENOMIC DNA]</scope>
    <source>
        <strain evidence="17 18">0408225</strain>
    </source>
</reference>
<dbReference type="RefSeq" id="WP_009767029.1">
    <property type="nucleotide sequence ID" value="NZ_ANIN01000001.1"/>
</dbReference>
<dbReference type="HAMAP" id="MF_01810">
    <property type="entry name" value="YidC_type1"/>
    <property type="match status" value="1"/>
</dbReference>
<proteinExistence type="inferred from homology"/>
<keyword evidence="6 13" id="KW-0812">Transmembrane</keyword>
<comment type="subcellular location">
    <subcellularLocation>
        <location evidence="1">Cell inner membrane</location>
        <topology evidence="1">Multi-pass membrane protein</topology>
    </subcellularLocation>
    <subcellularLocation>
        <location evidence="13">Cell membrane</location>
        <topology evidence="13">Multi-pass membrane protein</topology>
    </subcellularLocation>
</comment>
<keyword evidence="10 13" id="KW-0143">Chaperone</keyword>
<dbReference type="Pfam" id="PF02096">
    <property type="entry name" value="60KD_IMP"/>
    <property type="match status" value="1"/>
</dbReference>
<evidence type="ECO:0000259" key="16">
    <source>
        <dbReference type="Pfam" id="PF14849"/>
    </source>
</evidence>
<dbReference type="InterPro" id="IPR019998">
    <property type="entry name" value="Membr_insert_YidC"/>
</dbReference>
<dbReference type="PRINTS" id="PR01900">
    <property type="entry name" value="YIDCPROTEIN"/>
</dbReference>
<organism evidence="17 18">
    <name type="scientific">Moraxella macacae 0408225</name>
    <dbReference type="NCBI Taxonomy" id="1230338"/>
    <lineage>
        <taxon>Bacteria</taxon>
        <taxon>Pseudomonadati</taxon>
        <taxon>Pseudomonadota</taxon>
        <taxon>Gammaproteobacteria</taxon>
        <taxon>Moraxellales</taxon>
        <taxon>Moraxellaceae</taxon>
        <taxon>Moraxella</taxon>
    </lineage>
</organism>
<dbReference type="GO" id="GO:0005886">
    <property type="term" value="C:plasma membrane"/>
    <property type="evidence" value="ECO:0007669"/>
    <property type="project" value="UniProtKB-SubCell"/>
</dbReference>